<evidence type="ECO:0000313" key="2">
    <source>
        <dbReference type="Proteomes" id="UP001281410"/>
    </source>
</evidence>
<organism evidence="1 2">
    <name type="scientific">Dipteronia sinensis</name>
    <dbReference type="NCBI Taxonomy" id="43782"/>
    <lineage>
        <taxon>Eukaryota</taxon>
        <taxon>Viridiplantae</taxon>
        <taxon>Streptophyta</taxon>
        <taxon>Embryophyta</taxon>
        <taxon>Tracheophyta</taxon>
        <taxon>Spermatophyta</taxon>
        <taxon>Magnoliopsida</taxon>
        <taxon>eudicotyledons</taxon>
        <taxon>Gunneridae</taxon>
        <taxon>Pentapetalae</taxon>
        <taxon>rosids</taxon>
        <taxon>malvids</taxon>
        <taxon>Sapindales</taxon>
        <taxon>Sapindaceae</taxon>
        <taxon>Hippocastanoideae</taxon>
        <taxon>Acereae</taxon>
        <taxon>Dipteronia</taxon>
    </lineage>
</organism>
<keyword evidence="2" id="KW-1185">Reference proteome</keyword>
<name>A0AAE0AZ57_9ROSI</name>
<reference evidence="1" key="1">
    <citation type="journal article" date="2023" name="Plant J.">
        <title>Genome sequences and population genomics provide insights into the demographic history, inbreeding, and mutation load of two 'living fossil' tree species of Dipteronia.</title>
        <authorList>
            <person name="Feng Y."/>
            <person name="Comes H.P."/>
            <person name="Chen J."/>
            <person name="Zhu S."/>
            <person name="Lu R."/>
            <person name="Zhang X."/>
            <person name="Li P."/>
            <person name="Qiu J."/>
            <person name="Olsen K.M."/>
            <person name="Qiu Y."/>
        </authorList>
    </citation>
    <scope>NUCLEOTIDE SEQUENCE</scope>
    <source>
        <strain evidence="1">NBL</strain>
    </source>
</reference>
<gene>
    <name evidence="1" type="ORF">Dsin_006693</name>
</gene>
<accession>A0AAE0AZ57</accession>
<dbReference type="Proteomes" id="UP001281410">
    <property type="component" value="Unassembled WGS sequence"/>
</dbReference>
<protein>
    <submittedName>
        <fullName evidence="1">Uncharacterized protein</fullName>
    </submittedName>
</protein>
<sequence length="62" mass="7083">MAKRFETMVATDRRLKPELESDGSELNRKLLGSCEFKWPSFHESCSGGPLVRHTCCHWSNAD</sequence>
<proteinExistence type="predicted"/>
<comment type="caution">
    <text evidence="1">The sequence shown here is derived from an EMBL/GenBank/DDBJ whole genome shotgun (WGS) entry which is preliminary data.</text>
</comment>
<evidence type="ECO:0000313" key="1">
    <source>
        <dbReference type="EMBL" id="KAK3226831.1"/>
    </source>
</evidence>
<dbReference type="AlphaFoldDB" id="A0AAE0AZ57"/>
<dbReference type="EMBL" id="JANJYJ010000002">
    <property type="protein sequence ID" value="KAK3226831.1"/>
    <property type="molecule type" value="Genomic_DNA"/>
</dbReference>